<proteinExistence type="predicted"/>
<dbReference type="EMBL" id="BQKI01000018">
    <property type="protein sequence ID" value="GJN11433.1"/>
    <property type="molecule type" value="Genomic_DNA"/>
</dbReference>
<dbReference type="AlphaFoldDB" id="A0AAV5DLQ6"/>
<protein>
    <recommendedName>
        <fullName evidence="3">DNase I-like protein</fullName>
    </recommendedName>
</protein>
<dbReference type="Proteomes" id="UP001054889">
    <property type="component" value="Unassembled WGS sequence"/>
</dbReference>
<dbReference type="PANTHER" id="PTHR33710">
    <property type="entry name" value="BNAC02G09200D PROTEIN"/>
    <property type="match status" value="1"/>
</dbReference>
<sequence>MSLLSWNCQGSGGSLSSPTTSHMARLIVSTKAQVIFVSKTRSSRINKTQLINRFSVIDSYVVPSNCQSEGLWLMWNNDISITVIQSSHHLILAKAVYNPSNQHFNLMCMYGDPHQLKTNAVWEEVTSFVLDNPHTPTFCMGDLNNIMNVNEKYGPTPTNATRTRNFCCLVKDCGLFDLGFNGPTYTWTNKCHSTKPTFQRLNRCLANADWCSGFPTTAVFYLPMIYSDHAPILVVLHSTTRKPRRPFRFENWWLLEFDYNKTANDSWAKSHGIPIHKRTTHLAKDLKVWSKKKKPINEQLATIEDSILQHQNLHPQQQNQNTLTTLYHNHQTLLTKDTEYHRQRIKKLWATDGDQNTKFFQQAILKRARKNKISFITDSHGNLVATPQNIADVFTAYFQEIFTTQLSNQQQQFNHDHQVTIIDEYTLNS</sequence>
<evidence type="ECO:0008006" key="3">
    <source>
        <dbReference type="Google" id="ProtNLM"/>
    </source>
</evidence>
<reference evidence="1" key="1">
    <citation type="journal article" date="2018" name="DNA Res.">
        <title>Multiple hybrid de novo genome assembly of finger millet, an orphan allotetraploid crop.</title>
        <authorList>
            <person name="Hatakeyama M."/>
            <person name="Aluri S."/>
            <person name="Balachadran M.T."/>
            <person name="Sivarajan S.R."/>
            <person name="Patrignani A."/>
            <person name="Gruter S."/>
            <person name="Poveda L."/>
            <person name="Shimizu-Inatsugi R."/>
            <person name="Baeten J."/>
            <person name="Francoijs K.J."/>
            <person name="Nataraja K.N."/>
            <person name="Reddy Y.A.N."/>
            <person name="Phadnis S."/>
            <person name="Ravikumar R.L."/>
            <person name="Schlapbach R."/>
            <person name="Sreeman S.M."/>
            <person name="Shimizu K.K."/>
        </authorList>
    </citation>
    <scope>NUCLEOTIDE SEQUENCE</scope>
</reference>
<gene>
    <name evidence="1" type="primary">ga29627</name>
    <name evidence="1" type="ORF">PR202_ga29627</name>
</gene>
<name>A0AAV5DLQ6_ELECO</name>
<comment type="caution">
    <text evidence="1">The sequence shown here is derived from an EMBL/GenBank/DDBJ whole genome shotgun (WGS) entry which is preliminary data.</text>
</comment>
<keyword evidence="2" id="KW-1185">Reference proteome</keyword>
<evidence type="ECO:0000313" key="1">
    <source>
        <dbReference type="EMBL" id="GJN11433.1"/>
    </source>
</evidence>
<dbReference type="Gene3D" id="3.60.10.10">
    <property type="entry name" value="Endonuclease/exonuclease/phosphatase"/>
    <property type="match status" value="1"/>
</dbReference>
<reference evidence="1" key="2">
    <citation type="submission" date="2021-12" db="EMBL/GenBank/DDBJ databases">
        <title>Resequencing data analysis of finger millet.</title>
        <authorList>
            <person name="Hatakeyama M."/>
            <person name="Aluri S."/>
            <person name="Balachadran M.T."/>
            <person name="Sivarajan S.R."/>
            <person name="Poveda L."/>
            <person name="Shimizu-Inatsugi R."/>
            <person name="Schlapbach R."/>
            <person name="Sreeman S.M."/>
            <person name="Shimizu K.K."/>
        </authorList>
    </citation>
    <scope>NUCLEOTIDE SEQUENCE</scope>
</reference>
<dbReference type="PANTHER" id="PTHR33710:SF79">
    <property type="entry name" value="OS06G0205337 PROTEIN"/>
    <property type="match status" value="1"/>
</dbReference>
<accession>A0AAV5DLQ6</accession>
<evidence type="ECO:0000313" key="2">
    <source>
        <dbReference type="Proteomes" id="UP001054889"/>
    </source>
</evidence>
<dbReference type="InterPro" id="IPR036691">
    <property type="entry name" value="Endo/exonu/phosph_ase_sf"/>
</dbReference>
<dbReference type="SUPFAM" id="SSF56219">
    <property type="entry name" value="DNase I-like"/>
    <property type="match status" value="1"/>
</dbReference>
<organism evidence="1 2">
    <name type="scientific">Eleusine coracana subsp. coracana</name>
    <dbReference type="NCBI Taxonomy" id="191504"/>
    <lineage>
        <taxon>Eukaryota</taxon>
        <taxon>Viridiplantae</taxon>
        <taxon>Streptophyta</taxon>
        <taxon>Embryophyta</taxon>
        <taxon>Tracheophyta</taxon>
        <taxon>Spermatophyta</taxon>
        <taxon>Magnoliopsida</taxon>
        <taxon>Liliopsida</taxon>
        <taxon>Poales</taxon>
        <taxon>Poaceae</taxon>
        <taxon>PACMAD clade</taxon>
        <taxon>Chloridoideae</taxon>
        <taxon>Cynodonteae</taxon>
        <taxon>Eleusininae</taxon>
        <taxon>Eleusine</taxon>
    </lineage>
</organism>